<feature type="region of interest" description="Disordered" evidence="1">
    <location>
        <begin position="1"/>
        <end position="52"/>
    </location>
</feature>
<feature type="compositionally biased region" description="Polar residues" evidence="1">
    <location>
        <begin position="34"/>
        <end position="52"/>
    </location>
</feature>
<keyword evidence="4" id="KW-1185">Reference proteome</keyword>
<gene>
    <name evidence="3" type="ORF">PODLI_1B032474</name>
</gene>
<feature type="domain" description="DUF4637" evidence="2">
    <location>
        <begin position="88"/>
        <end position="127"/>
    </location>
</feature>
<proteinExistence type="predicted"/>
<evidence type="ECO:0000256" key="1">
    <source>
        <dbReference type="SAM" id="MobiDB-lite"/>
    </source>
</evidence>
<organism evidence="3 4">
    <name type="scientific">Podarcis lilfordi</name>
    <name type="common">Lilford's wall lizard</name>
    <dbReference type="NCBI Taxonomy" id="74358"/>
    <lineage>
        <taxon>Eukaryota</taxon>
        <taxon>Metazoa</taxon>
        <taxon>Chordata</taxon>
        <taxon>Craniata</taxon>
        <taxon>Vertebrata</taxon>
        <taxon>Euteleostomi</taxon>
        <taxon>Lepidosauria</taxon>
        <taxon>Squamata</taxon>
        <taxon>Bifurcata</taxon>
        <taxon>Unidentata</taxon>
        <taxon>Episquamata</taxon>
        <taxon>Laterata</taxon>
        <taxon>Lacertibaenia</taxon>
        <taxon>Lacertidae</taxon>
        <taxon>Podarcis</taxon>
    </lineage>
</organism>
<dbReference type="Proteomes" id="UP001178461">
    <property type="component" value="Chromosome 15"/>
</dbReference>
<accession>A0AA35PR37</accession>
<dbReference type="EMBL" id="OX395141">
    <property type="protein sequence ID" value="CAI5795055.1"/>
    <property type="molecule type" value="Genomic_DNA"/>
</dbReference>
<dbReference type="AlphaFoldDB" id="A0AA35PR37"/>
<feature type="compositionally biased region" description="Acidic residues" evidence="1">
    <location>
        <begin position="22"/>
        <end position="32"/>
    </location>
</feature>
<dbReference type="PANTHER" id="PTHR37878:SF1">
    <property type="entry name" value="DUF4637 DOMAIN-CONTAINING PROTEIN"/>
    <property type="match status" value="1"/>
</dbReference>
<reference evidence="3" key="1">
    <citation type="submission" date="2022-12" db="EMBL/GenBank/DDBJ databases">
        <authorList>
            <person name="Alioto T."/>
            <person name="Alioto T."/>
            <person name="Gomez Garrido J."/>
        </authorList>
    </citation>
    <scope>NUCLEOTIDE SEQUENCE</scope>
</reference>
<evidence type="ECO:0000313" key="3">
    <source>
        <dbReference type="EMBL" id="CAI5795055.1"/>
    </source>
</evidence>
<protein>
    <recommendedName>
        <fullName evidence="2">DUF4637 domain-containing protein</fullName>
    </recommendedName>
</protein>
<dbReference type="PANTHER" id="PTHR37878">
    <property type="entry name" value="HYPOTHETICAL PROTEIN LOC689039"/>
    <property type="match status" value="1"/>
</dbReference>
<evidence type="ECO:0000313" key="4">
    <source>
        <dbReference type="Proteomes" id="UP001178461"/>
    </source>
</evidence>
<name>A0AA35PR37_9SAUR</name>
<dbReference type="InterPro" id="IPR029174">
    <property type="entry name" value="DUF4637"/>
</dbReference>
<sequence>MSQTKPEEEESESEERCHQEPEAEDNVPDLDAEGSSSSALVDSPQTPSTEQLPKQENWLWSWFSFPLLSGLTWLGDRNKPLQEPVCSQLERNRSSGKMCPECEILFCKKCETLHYSWAFIEHGLLGHSTENLPEALSPALSTDSIDLAVAPEESEEEIKRQ</sequence>
<evidence type="ECO:0000259" key="2">
    <source>
        <dbReference type="Pfam" id="PF15470"/>
    </source>
</evidence>
<dbReference type="Pfam" id="PF15470">
    <property type="entry name" value="DUF4637"/>
    <property type="match status" value="1"/>
</dbReference>